<keyword evidence="2" id="KW-0479">Metal-binding</keyword>
<feature type="compositionally biased region" description="Polar residues" evidence="3">
    <location>
        <begin position="166"/>
        <end position="175"/>
    </location>
</feature>
<dbReference type="NCBIfam" id="NF033545">
    <property type="entry name" value="transpos_IS630"/>
    <property type="match status" value="1"/>
</dbReference>
<dbReference type="Gene3D" id="1.10.10.10">
    <property type="entry name" value="Winged helix-like DNA-binding domain superfamily/Winged helix DNA-binding domain"/>
    <property type="match status" value="2"/>
</dbReference>
<dbReference type="Pfam" id="PF07776">
    <property type="entry name" value="zf-AD"/>
    <property type="match status" value="1"/>
</dbReference>
<comment type="subcellular location">
    <subcellularLocation>
        <location evidence="1">Nucleus</location>
    </subcellularLocation>
</comment>
<dbReference type="InterPro" id="IPR047655">
    <property type="entry name" value="Transpos_IS630-like"/>
</dbReference>
<dbReference type="InterPro" id="IPR036388">
    <property type="entry name" value="WH-like_DNA-bd_sf"/>
</dbReference>
<accession>A0AAG5DIU3</accession>
<dbReference type="InterPro" id="IPR038717">
    <property type="entry name" value="Tc1-like_DDE_dom"/>
</dbReference>
<dbReference type="EnsemblMetazoa" id="ENSAATROPT012156">
    <property type="protein sequence ID" value="ENSAATROPP011021"/>
    <property type="gene ID" value="ENSAATROPG009888"/>
</dbReference>
<sequence length="614" mass="70258">METEEIWIPAVQPSAALCRICVLPDDGDITLINQPMNEHDGTNSLQIMLEKLFPSVFSDEHLRSEECINWPTLICQGCKRKVKDTYGLYELCVASTERLRKMLSEEFVLPDVLGSESDTDFLLQTPAEDWIKKENVSEVLNRLPPCPNLETSAQGLIKSEEDSEESTIARNSPTAKKSRAPRKLKTTSNEDRERIVLAFERGTNVATIAERLNIKRGTVYSVIRKYQNTRRVEADKRGKLINKKITPEISEQIRGLIKSGEDSEESTISRNSPTAKKSRAPRKLKTTSNEDRKRIVLAFERGTNVATIAERLNIKRGTVYSVIRKYQNTRRVESDKRGKQIKKKITPEISERIRAWIAEDCTLSLGKLAQNILEQYQVQVSPSTIAKEIGDFNYSLKRIDLHPERKTTENKSAERKEYATSLTAILCRVPESNIIFLTEVGFNVSLRVMRRFGKGSEAGKIIPHLRVRNISVVCAMHTGGILHYMPRNRLIDKDFFVLFLKELFEKLSFANLSPAVIVMENVALHKCEEVMALFEHSPYEMMYLPPHSSFLNPVETLFNNFKEICKRANPESEEEVITDIENGNNLITASDCNNYFKHMWEIIPRCLREEQIDD</sequence>
<dbReference type="Gene3D" id="3.30.420.10">
    <property type="entry name" value="Ribonuclease H-like superfamily/Ribonuclease H"/>
    <property type="match status" value="1"/>
</dbReference>
<feature type="binding site" evidence="2">
    <location>
        <position position="75"/>
    </location>
    <ligand>
        <name>Zn(2+)</name>
        <dbReference type="ChEBI" id="CHEBI:29105"/>
    </ligand>
</feature>
<dbReference type="SUPFAM" id="SSF57716">
    <property type="entry name" value="Glucocorticoid receptor-like (DNA-binding domain)"/>
    <property type="match status" value="1"/>
</dbReference>
<feature type="binding site" evidence="2">
    <location>
        <position position="78"/>
    </location>
    <ligand>
        <name>Zn(2+)</name>
        <dbReference type="ChEBI" id="CHEBI:29105"/>
    </ligand>
</feature>
<dbReference type="SMART" id="SM00868">
    <property type="entry name" value="zf-AD"/>
    <property type="match status" value="1"/>
</dbReference>
<feature type="region of interest" description="Disordered" evidence="3">
    <location>
        <begin position="256"/>
        <end position="288"/>
    </location>
</feature>
<name>A0AAG5DIU3_ANOAO</name>
<feature type="compositionally biased region" description="Basic residues" evidence="3">
    <location>
        <begin position="176"/>
        <end position="185"/>
    </location>
</feature>
<evidence type="ECO:0000256" key="1">
    <source>
        <dbReference type="ARBA" id="ARBA00004123"/>
    </source>
</evidence>
<dbReference type="Pfam" id="PF13384">
    <property type="entry name" value="HTH_23"/>
    <property type="match status" value="2"/>
</dbReference>
<dbReference type="Proteomes" id="UP000075880">
    <property type="component" value="Unassembled WGS sequence"/>
</dbReference>
<protein>
    <recommendedName>
        <fullName evidence="4">ZAD domain-containing protein</fullName>
    </recommendedName>
</protein>
<dbReference type="PANTHER" id="PTHR46068">
    <property type="entry name" value="PROTEIN CBG27172"/>
    <property type="match status" value="1"/>
</dbReference>
<dbReference type="PROSITE" id="PS51915">
    <property type="entry name" value="ZAD"/>
    <property type="match status" value="1"/>
</dbReference>
<feature type="compositionally biased region" description="Polar residues" evidence="3">
    <location>
        <begin position="266"/>
        <end position="275"/>
    </location>
</feature>
<evidence type="ECO:0000256" key="3">
    <source>
        <dbReference type="SAM" id="MobiDB-lite"/>
    </source>
</evidence>
<dbReference type="SUPFAM" id="SSF46689">
    <property type="entry name" value="Homeodomain-like"/>
    <property type="match status" value="2"/>
</dbReference>
<proteinExistence type="predicted"/>
<reference evidence="5" key="1">
    <citation type="submission" date="2024-04" db="UniProtKB">
        <authorList>
            <consortium name="EnsemblMetazoa"/>
        </authorList>
    </citation>
    <scope>IDENTIFICATION</scope>
    <source>
        <strain evidence="5">EBRO</strain>
    </source>
</reference>
<dbReference type="Pfam" id="PF13358">
    <property type="entry name" value="DDE_3"/>
    <property type="match status" value="1"/>
</dbReference>
<evidence type="ECO:0000259" key="4">
    <source>
        <dbReference type="PROSITE" id="PS51915"/>
    </source>
</evidence>
<feature type="region of interest" description="Disordered" evidence="3">
    <location>
        <begin position="156"/>
        <end position="188"/>
    </location>
</feature>
<dbReference type="GO" id="GO:0008270">
    <property type="term" value="F:zinc ion binding"/>
    <property type="evidence" value="ECO:0007669"/>
    <property type="project" value="UniProtKB-UniRule"/>
</dbReference>
<feature type="binding site" evidence="2">
    <location>
        <position position="21"/>
    </location>
    <ligand>
        <name>Zn(2+)</name>
        <dbReference type="ChEBI" id="CHEBI:29105"/>
    </ligand>
</feature>
<feature type="domain" description="ZAD" evidence="4">
    <location>
        <begin position="16"/>
        <end position="102"/>
    </location>
</feature>
<dbReference type="InterPro" id="IPR012934">
    <property type="entry name" value="Znf_AD"/>
</dbReference>
<feature type="compositionally biased region" description="Basic residues" evidence="3">
    <location>
        <begin position="276"/>
        <end position="285"/>
    </location>
</feature>
<evidence type="ECO:0000313" key="5">
    <source>
        <dbReference type="EnsemblMetazoa" id="ENSAATROPP011021"/>
    </source>
</evidence>
<keyword evidence="6" id="KW-1185">Reference proteome</keyword>
<dbReference type="InterPro" id="IPR036397">
    <property type="entry name" value="RNaseH_sf"/>
</dbReference>
<dbReference type="GO" id="GO:0003676">
    <property type="term" value="F:nucleic acid binding"/>
    <property type="evidence" value="ECO:0007669"/>
    <property type="project" value="InterPro"/>
</dbReference>
<dbReference type="GO" id="GO:0005634">
    <property type="term" value="C:nucleus"/>
    <property type="evidence" value="ECO:0007669"/>
    <property type="project" value="UniProtKB-SubCell"/>
</dbReference>
<feature type="binding site" evidence="2">
    <location>
        <position position="18"/>
    </location>
    <ligand>
        <name>Zn(2+)</name>
        <dbReference type="ChEBI" id="CHEBI:29105"/>
    </ligand>
</feature>
<keyword evidence="2" id="KW-0862">Zinc</keyword>
<organism evidence="5 6">
    <name type="scientific">Anopheles atroparvus</name>
    <name type="common">European mosquito</name>
    <dbReference type="NCBI Taxonomy" id="41427"/>
    <lineage>
        <taxon>Eukaryota</taxon>
        <taxon>Metazoa</taxon>
        <taxon>Ecdysozoa</taxon>
        <taxon>Arthropoda</taxon>
        <taxon>Hexapoda</taxon>
        <taxon>Insecta</taxon>
        <taxon>Pterygota</taxon>
        <taxon>Neoptera</taxon>
        <taxon>Endopterygota</taxon>
        <taxon>Diptera</taxon>
        <taxon>Nematocera</taxon>
        <taxon>Culicoidea</taxon>
        <taxon>Culicidae</taxon>
        <taxon>Anophelinae</taxon>
        <taxon>Anopheles</taxon>
    </lineage>
</organism>
<keyword evidence="2" id="KW-0863">Zinc-finger</keyword>
<evidence type="ECO:0000256" key="2">
    <source>
        <dbReference type="PROSITE-ProRule" id="PRU01263"/>
    </source>
</evidence>
<dbReference type="InterPro" id="IPR009057">
    <property type="entry name" value="Homeodomain-like_sf"/>
</dbReference>
<dbReference type="AlphaFoldDB" id="A0AAG5DIU3"/>
<dbReference type="PANTHER" id="PTHR46068:SF1">
    <property type="entry name" value="TRANSPOSASE IS30-LIKE HTH DOMAIN-CONTAINING PROTEIN"/>
    <property type="match status" value="1"/>
</dbReference>
<evidence type="ECO:0000313" key="6">
    <source>
        <dbReference type="Proteomes" id="UP000075880"/>
    </source>
</evidence>